<dbReference type="AlphaFoldDB" id="A0A9Q0F105"/>
<evidence type="ECO:0000313" key="1">
    <source>
        <dbReference type="EMBL" id="KAJ4822934.1"/>
    </source>
</evidence>
<dbReference type="PANTHER" id="PTHR12265">
    <property type="entry name" value="TRANSMEMBRANE PROTEIN 53"/>
    <property type="match status" value="1"/>
</dbReference>
<keyword evidence="2" id="KW-1185">Reference proteome</keyword>
<sequence length="405" mass="45537">MEAPVRLFSRQFLTKSHHLPTPNRLNPHPFPHRFINPTKHPHLISTPKPIRVRSLFSPPGNYSPITPNPNPINFLLSLSSSHLSNPSPQNPDFTSQSNASSRLFAWHRAPDPAANEFSGLGGKPGPVVTVVLLGWLGAQRRHLRKYVEWYNGKGFHAVTFVVDPRELLCFDLGRRVEARVTELANELVSWVSGREDDGRERRLVFHTFSNTGWFAYGYILDIMQGREELLEKIAGCVFDSGGGGAFDPKVWAGGFSAALLKNRSSATLRSAEINNINGLDNQSGELGVKEKPQLFESLVLSALEKLFSVILKLSDVDQKLKKIFSILSTNQPPCPQLYLYSTADKVVPFQSIEMLIEGQRKMGRKVLSYNFRSSPHVDHYRTFPDTYLSVLHSFLKECFATVKQK</sequence>
<dbReference type="OrthoDB" id="77878at2759"/>
<organism evidence="1 2">
    <name type="scientific">Turnera subulata</name>
    <dbReference type="NCBI Taxonomy" id="218843"/>
    <lineage>
        <taxon>Eukaryota</taxon>
        <taxon>Viridiplantae</taxon>
        <taxon>Streptophyta</taxon>
        <taxon>Embryophyta</taxon>
        <taxon>Tracheophyta</taxon>
        <taxon>Spermatophyta</taxon>
        <taxon>Magnoliopsida</taxon>
        <taxon>eudicotyledons</taxon>
        <taxon>Gunneridae</taxon>
        <taxon>Pentapetalae</taxon>
        <taxon>rosids</taxon>
        <taxon>fabids</taxon>
        <taxon>Malpighiales</taxon>
        <taxon>Passifloraceae</taxon>
        <taxon>Turnera</taxon>
    </lineage>
</organism>
<reference evidence="1" key="2">
    <citation type="journal article" date="2023" name="Plants (Basel)">
        <title>Annotation of the Turnera subulata (Passifloraceae) Draft Genome Reveals the S-Locus Evolved after the Divergence of Turneroideae from Passifloroideae in a Stepwise Manner.</title>
        <authorList>
            <person name="Henning P.M."/>
            <person name="Roalson E.H."/>
            <person name="Mir W."/>
            <person name="McCubbin A.G."/>
            <person name="Shore J.S."/>
        </authorList>
    </citation>
    <scope>NUCLEOTIDE SEQUENCE</scope>
    <source>
        <strain evidence="1">F60SS</strain>
    </source>
</reference>
<name>A0A9Q0F105_9ROSI</name>
<dbReference type="InterPro" id="IPR008547">
    <property type="entry name" value="DUF829_TMEM53"/>
</dbReference>
<dbReference type="InterPro" id="IPR029058">
    <property type="entry name" value="AB_hydrolase_fold"/>
</dbReference>
<dbReference type="PANTHER" id="PTHR12265:SF11">
    <property type="entry name" value="ALPHA_BETA-HYDROLASES SUPERFAMILY PROTEIN"/>
    <property type="match status" value="1"/>
</dbReference>
<evidence type="ECO:0008006" key="3">
    <source>
        <dbReference type="Google" id="ProtNLM"/>
    </source>
</evidence>
<dbReference type="Proteomes" id="UP001141552">
    <property type="component" value="Unassembled WGS sequence"/>
</dbReference>
<dbReference type="Gene3D" id="3.40.50.1820">
    <property type="entry name" value="alpha/beta hydrolase"/>
    <property type="match status" value="1"/>
</dbReference>
<evidence type="ECO:0000313" key="2">
    <source>
        <dbReference type="Proteomes" id="UP001141552"/>
    </source>
</evidence>
<dbReference type="SUPFAM" id="SSF53474">
    <property type="entry name" value="alpha/beta-Hydrolases"/>
    <property type="match status" value="1"/>
</dbReference>
<comment type="caution">
    <text evidence="1">The sequence shown here is derived from an EMBL/GenBank/DDBJ whole genome shotgun (WGS) entry which is preliminary data.</text>
</comment>
<dbReference type="EMBL" id="JAKUCV010007537">
    <property type="protein sequence ID" value="KAJ4822934.1"/>
    <property type="molecule type" value="Genomic_DNA"/>
</dbReference>
<protein>
    <recommendedName>
        <fullName evidence="3">Transmembrane protein 53</fullName>
    </recommendedName>
</protein>
<accession>A0A9Q0F105</accession>
<dbReference type="Pfam" id="PF05705">
    <property type="entry name" value="DUF829"/>
    <property type="match status" value="1"/>
</dbReference>
<reference evidence="1" key="1">
    <citation type="submission" date="2022-02" db="EMBL/GenBank/DDBJ databases">
        <authorList>
            <person name="Henning P.M."/>
            <person name="McCubbin A.G."/>
            <person name="Shore J.S."/>
        </authorList>
    </citation>
    <scope>NUCLEOTIDE SEQUENCE</scope>
    <source>
        <strain evidence="1">F60SS</strain>
        <tissue evidence="1">Leaves</tissue>
    </source>
</reference>
<proteinExistence type="predicted"/>
<gene>
    <name evidence="1" type="ORF">Tsubulata_000285</name>
</gene>